<feature type="transmembrane region" description="Helical" evidence="1">
    <location>
        <begin position="78"/>
        <end position="104"/>
    </location>
</feature>
<evidence type="ECO:0000256" key="1">
    <source>
        <dbReference type="SAM" id="Phobius"/>
    </source>
</evidence>
<evidence type="ECO:0000313" key="3">
    <source>
        <dbReference type="WBParaSite" id="TREG1_54160.1"/>
    </source>
</evidence>
<keyword evidence="1" id="KW-0812">Transmembrane</keyword>
<feature type="transmembrane region" description="Helical" evidence="1">
    <location>
        <begin position="120"/>
        <end position="141"/>
    </location>
</feature>
<reference evidence="3" key="2">
    <citation type="submission" date="2023-11" db="UniProtKB">
        <authorList>
            <consortium name="WormBaseParasite"/>
        </authorList>
    </citation>
    <scope>IDENTIFICATION</scope>
</reference>
<feature type="transmembrane region" description="Helical" evidence="1">
    <location>
        <begin position="12"/>
        <end position="39"/>
    </location>
</feature>
<reference evidence="2" key="1">
    <citation type="submission" date="2022-06" db="EMBL/GenBank/DDBJ databases">
        <authorList>
            <person name="Berger JAMES D."/>
            <person name="Berger JAMES D."/>
        </authorList>
    </citation>
    <scope>NUCLEOTIDE SEQUENCE [LARGE SCALE GENOMIC DNA]</scope>
</reference>
<dbReference type="Proteomes" id="UP000050795">
    <property type="component" value="Unassembled WGS sequence"/>
</dbReference>
<evidence type="ECO:0000313" key="2">
    <source>
        <dbReference type="Proteomes" id="UP000050795"/>
    </source>
</evidence>
<dbReference type="AlphaFoldDB" id="A0AA85JYP0"/>
<sequence length="224" mass="25544">MENKHQKSRNIISCFQLLSSIFSMTIIITLVICELYTYMQRIVPVTFYAGYWTSPFILLTAITFTLAKSKVDGKFYKLAIFSSIFTLIVCILGILFSLISIYWISDIKNGYVYYEYREEMIVQCSLITLVSIIALINLFIITCCSCCGCYPDTSTTISTVNNSSDENAPHLKNSDVNNQRPLQIQNNNVNQYPELNNLPVGNQRINQNQDLSYIQPVGYPPPYT</sequence>
<accession>A0AA85JYP0</accession>
<dbReference type="WBParaSite" id="TREG1_54160.1">
    <property type="protein sequence ID" value="TREG1_54160.1"/>
    <property type="gene ID" value="TREG1_54160"/>
</dbReference>
<feature type="transmembrane region" description="Helical" evidence="1">
    <location>
        <begin position="45"/>
        <end position="66"/>
    </location>
</feature>
<proteinExistence type="predicted"/>
<protein>
    <submittedName>
        <fullName evidence="3">Uncharacterized protein</fullName>
    </submittedName>
</protein>
<keyword evidence="2" id="KW-1185">Reference proteome</keyword>
<keyword evidence="1" id="KW-0472">Membrane</keyword>
<name>A0AA85JYP0_TRIRE</name>
<organism evidence="2 3">
    <name type="scientific">Trichobilharzia regenti</name>
    <name type="common">Nasal bird schistosome</name>
    <dbReference type="NCBI Taxonomy" id="157069"/>
    <lineage>
        <taxon>Eukaryota</taxon>
        <taxon>Metazoa</taxon>
        <taxon>Spiralia</taxon>
        <taxon>Lophotrochozoa</taxon>
        <taxon>Platyhelminthes</taxon>
        <taxon>Trematoda</taxon>
        <taxon>Digenea</taxon>
        <taxon>Strigeidida</taxon>
        <taxon>Schistosomatoidea</taxon>
        <taxon>Schistosomatidae</taxon>
        <taxon>Trichobilharzia</taxon>
    </lineage>
</organism>
<keyword evidence="1" id="KW-1133">Transmembrane helix</keyword>